<evidence type="ECO:0000256" key="4">
    <source>
        <dbReference type="ARBA" id="ARBA00022989"/>
    </source>
</evidence>
<dbReference type="InterPro" id="IPR036013">
    <property type="entry name" value="Band_7/SPFH_dom_sf"/>
</dbReference>
<dbReference type="GO" id="GO:0008233">
    <property type="term" value="F:peptidase activity"/>
    <property type="evidence" value="ECO:0007669"/>
    <property type="project" value="UniProtKB-KW"/>
</dbReference>
<evidence type="ECO:0000256" key="5">
    <source>
        <dbReference type="ARBA" id="ARBA00023136"/>
    </source>
</evidence>
<dbReference type="PANTHER" id="PTHR43327:SF2">
    <property type="entry name" value="MODULATOR OF FTSH PROTEASE HFLK"/>
    <property type="match status" value="1"/>
</dbReference>
<evidence type="ECO:0000256" key="2">
    <source>
        <dbReference type="ARBA" id="ARBA00006971"/>
    </source>
</evidence>
<keyword evidence="10" id="KW-0378">Hydrolase</keyword>
<keyword evidence="7" id="KW-0175">Coiled coil</keyword>
<name>A0A420WHE1_9PROT</name>
<accession>A0A420WHE1</accession>
<evidence type="ECO:0000259" key="9">
    <source>
        <dbReference type="SMART" id="SM00244"/>
    </source>
</evidence>
<dbReference type="InterPro" id="IPR010201">
    <property type="entry name" value="HflK"/>
</dbReference>
<dbReference type="InterPro" id="IPR050710">
    <property type="entry name" value="Band7/mec-2_domain"/>
</dbReference>
<evidence type="ECO:0000313" key="10">
    <source>
        <dbReference type="EMBL" id="RKQ70392.1"/>
    </source>
</evidence>
<dbReference type="EMBL" id="RBIG01000002">
    <property type="protein sequence ID" value="RKQ70392.1"/>
    <property type="molecule type" value="Genomic_DNA"/>
</dbReference>
<dbReference type="Pfam" id="PF01145">
    <property type="entry name" value="Band_7"/>
    <property type="match status" value="1"/>
</dbReference>
<proteinExistence type="inferred from homology"/>
<dbReference type="PANTHER" id="PTHR43327">
    <property type="entry name" value="STOMATIN-LIKE PROTEIN 2, MITOCHONDRIAL"/>
    <property type="match status" value="1"/>
</dbReference>
<dbReference type="AlphaFoldDB" id="A0A420WHE1"/>
<keyword evidence="3" id="KW-0812">Transmembrane</keyword>
<dbReference type="OrthoDB" id="9779595at2"/>
<organism evidence="10 11">
    <name type="scientific">Oceanibaculum indicum</name>
    <dbReference type="NCBI Taxonomy" id="526216"/>
    <lineage>
        <taxon>Bacteria</taxon>
        <taxon>Pseudomonadati</taxon>
        <taxon>Pseudomonadota</taxon>
        <taxon>Alphaproteobacteria</taxon>
        <taxon>Rhodospirillales</taxon>
        <taxon>Oceanibaculaceae</taxon>
        <taxon>Oceanibaculum</taxon>
    </lineage>
</organism>
<comment type="subcellular location">
    <subcellularLocation>
        <location evidence="1">Membrane</location>
        <topology evidence="1">Single-pass membrane protein</topology>
    </subcellularLocation>
</comment>
<feature type="domain" description="Band 7" evidence="9">
    <location>
        <begin position="85"/>
        <end position="266"/>
    </location>
</feature>
<evidence type="ECO:0000256" key="3">
    <source>
        <dbReference type="ARBA" id="ARBA00022692"/>
    </source>
</evidence>
<sequence length="390" mass="42399">MPWNSNQGGGQGGGPWGSGGGGNGGSPWGRPGGGGGGGGGPQPPNIEELIKKGQERFQNMMPGGFGNTKGILLVLLVAVALWGASGFYRVQPDEQGVVLRFGEWVRTTGPGLNYHLPTPIESVLTPNVTRENRIEIGFRSSGDSAGRAGVSRDDPEESLMLTGDENIVDIDFVVFWRIKDAGQFLFKLRNPDLTVKAVAESVMREIIGQTPIQVALTEGRQVIEVRATENAQRLLDDYQSGVEVRQIQLLAVDPPAPVVDAFNEVQRARADKERVRNEAEAYRNDIVPRARGDAERLIQEARAYREEVVNRSQGDAQRFLSVYEAYSKAPDVTQQRIYIETMQQILGNVQKVIIDDKDGGQGGVVPYLPLPEIQKRTGQGTSTAPAANRN</sequence>
<reference evidence="10 11" key="1">
    <citation type="submission" date="2018-10" db="EMBL/GenBank/DDBJ databases">
        <title>Comparative analysis of microorganisms from saline springs in Andes Mountain Range, Colombia.</title>
        <authorList>
            <person name="Rubin E."/>
        </authorList>
    </citation>
    <scope>NUCLEOTIDE SEQUENCE [LARGE SCALE GENOMIC DNA]</scope>
    <source>
        <strain evidence="10 11">USBA 36</strain>
    </source>
</reference>
<keyword evidence="10" id="KW-0645">Protease</keyword>
<dbReference type="SMART" id="SM00244">
    <property type="entry name" value="PHB"/>
    <property type="match status" value="1"/>
</dbReference>
<comment type="caution">
    <text evidence="10">The sequence shown here is derived from an EMBL/GenBank/DDBJ whole genome shotgun (WGS) entry which is preliminary data.</text>
</comment>
<dbReference type="InterPro" id="IPR001107">
    <property type="entry name" value="Band_7"/>
</dbReference>
<evidence type="ECO:0000313" key="11">
    <source>
        <dbReference type="Proteomes" id="UP000277424"/>
    </source>
</evidence>
<gene>
    <name evidence="10" type="ORF">BCL74_2339</name>
</gene>
<dbReference type="GO" id="GO:0006508">
    <property type="term" value="P:proteolysis"/>
    <property type="evidence" value="ECO:0007669"/>
    <property type="project" value="UniProtKB-KW"/>
</dbReference>
<feature type="compositionally biased region" description="Gly residues" evidence="8">
    <location>
        <begin position="7"/>
        <end position="40"/>
    </location>
</feature>
<feature type="region of interest" description="Disordered" evidence="8">
    <location>
        <begin position="1"/>
        <end position="47"/>
    </location>
</feature>
<dbReference type="CDD" id="cd03404">
    <property type="entry name" value="SPFH_HflK"/>
    <property type="match status" value="1"/>
</dbReference>
<dbReference type="Proteomes" id="UP000277424">
    <property type="component" value="Unassembled WGS sequence"/>
</dbReference>
<comment type="similarity">
    <text evidence="2 6">Belongs to the band 7/mec-2 family. HflK subfamily.</text>
</comment>
<keyword evidence="5" id="KW-0472">Membrane</keyword>
<evidence type="ECO:0000256" key="1">
    <source>
        <dbReference type="ARBA" id="ARBA00004167"/>
    </source>
</evidence>
<protein>
    <recommendedName>
        <fullName evidence="6">Protein HflK</fullName>
    </recommendedName>
</protein>
<comment type="function">
    <text evidence="6">HflC and HflK could encode or regulate a protease.</text>
</comment>
<dbReference type="NCBIfam" id="TIGR01933">
    <property type="entry name" value="hflK"/>
    <property type="match status" value="1"/>
</dbReference>
<evidence type="ECO:0000256" key="7">
    <source>
        <dbReference type="SAM" id="Coils"/>
    </source>
</evidence>
<evidence type="ECO:0000256" key="6">
    <source>
        <dbReference type="RuleBase" id="RU364113"/>
    </source>
</evidence>
<keyword evidence="4" id="KW-1133">Transmembrane helix</keyword>
<comment type="subunit">
    <text evidence="6">HflC and HflK may interact to form a multimeric complex.</text>
</comment>
<feature type="coiled-coil region" evidence="7">
    <location>
        <begin position="258"/>
        <end position="307"/>
    </location>
</feature>
<dbReference type="GO" id="GO:0016020">
    <property type="term" value="C:membrane"/>
    <property type="evidence" value="ECO:0007669"/>
    <property type="project" value="UniProtKB-SubCell"/>
</dbReference>
<dbReference type="SUPFAM" id="SSF117892">
    <property type="entry name" value="Band 7/SPFH domain"/>
    <property type="match status" value="1"/>
</dbReference>
<evidence type="ECO:0000256" key="8">
    <source>
        <dbReference type="SAM" id="MobiDB-lite"/>
    </source>
</evidence>
<dbReference type="RefSeq" id="WP_121220149.1">
    <property type="nucleotide sequence ID" value="NZ_RBIG01000002.1"/>
</dbReference>
<dbReference type="Gene3D" id="3.30.479.30">
    <property type="entry name" value="Band 7 domain"/>
    <property type="match status" value="1"/>
</dbReference>